<dbReference type="GO" id="GO:0046872">
    <property type="term" value="F:metal ion binding"/>
    <property type="evidence" value="ECO:0007669"/>
    <property type="project" value="UniProtKB-KW"/>
</dbReference>
<evidence type="ECO:0000256" key="2">
    <source>
        <dbReference type="ARBA" id="ARBA00008770"/>
    </source>
</evidence>
<comment type="catalytic activity">
    <reaction evidence="4">
        <text>alpha,alpha-trehalose 6-phosphate + H2O = alpha,alpha-trehalose + phosphate</text>
        <dbReference type="Rhea" id="RHEA:23420"/>
        <dbReference type="ChEBI" id="CHEBI:15377"/>
        <dbReference type="ChEBI" id="CHEBI:16551"/>
        <dbReference type="ChEBI" id="CHEBI:43474"/>
        <dbReference type="ChEBI" id="CHEBI:58429"/>
        <dbReference type="EC" id="3.1.3.12"/>
    </reaction>
</comment>
<keyword evidence="6" id="KW-1185">Reference proteome</keyword>
<dbReference type="STRING" id="1094558.ME5_00578"/>
<dbReference type="EMBL" id="AIMB01000003">
    <property type="protein sequence ID" value="EJF91246.1"/>
    <property type="molecule type" value="Genomic_DNA"/>
</dbReference>
<dbReference type="EC" id="3.1.3.12" evidence="4"/>
<dbReference type="eggNOG" id="COG1877">
    <property type="taxonomic scope" value="Bacteria"/>
</dbReference>
<comment type="pathway">
    <text evidence="1 4">Glycan biosynthesis; trehalose biosynthesis.</text>
</comment>
<dbReference type="GO" id="GO:0005992">
    <property type="term" value="P:trehalose biosynthetic process"/>
    <property type="evidence" value="ECO:0007669"/>
    <property type="project" value="UniProtKB-UniPathway"/>
</dbReference>
<evidence type="ECO:0000256" key="3">
    <source>
        <dbReference type="ARBA" id="ARBA00022801"/>
    </source>
</evidence>
<protein>
    <recommendedName>
        <fullName evidence="4">Trehalose 6-phosphate phosphatase</fullName>
        <ecNumber evidence="4">3.1.3.12</ecNumber>
    </recommendedName>
</protein>
<name>J0QYQ6_9HYPH</name>
<dbReference type="OrthoDB" id="9814913at2"/>
<dbReference type="PANTHER" id="PTHR43768:SF3">
    <property type="entry name" value="TREHALOSE 6-PHOSPHATE PHOSPHATASE"/>
    <property type="match status" value="1"/>
</dbReference>
<dbReference type="InterPro" id="IPR006379">
    <property type="entry name" value="HAD-SF_hydro_IIB"/>
</dbReference>
<dbReference type="PANTHER" id="PTHR43768">
    <property type="entry name" value="TREHALOSE 6-PHOSPHATE PHOSPHATASE"/>
    <property type="match status" value="1"/>
</dbReference>
<dbReference type="NCBIfam" id="TIGR01484">
    <property type="entry name" value="HAD-SF-IIB"/>
    <property type="match status" value="1"/>
</dbReference>
<dbReference type="Proteomes" id="UP000008952">
    <property type="component" value="Unassembled WGS sequence"/>
</dbReference>
<dbReference type="SUPFAM" id="SSF56784">
    <property type="entry name" value="HAD-like"/>
    <property type="match status" value="1"/>
</dbReference>
<proteinExistence type="inferred from homology"/>
<evidence type="ECO:0000256" key="1">
    <source>
        <dbReference type="ARBA" id="ARBA00005199"/>
    </source>
</evidence>
<dbReference type="Pfam" id="PF02358">
    <property type="entry name" value="Trehalose_PPase"/>
    <property type="match status" value="1"/>
</dbReference>
<dbReference type="GO" id="GO:0004805">
    <property type="term" value="F:trehalose-phosphatase activity"/>
    <property type="evidence" value="ECO:0007669"/>
    <property type="project" value="UniProtKB-EC"/>
</dbReference>
<dbReference type="CDD" id="cd01627">
    <property type="entry name" value="HAD_TPP"/>
    <property type="match status" value="1"/>
</dbReference>
<keyword evidence="4" id="KW-0479">Metal-binding</keyword>
<keyword evidence="3 4" id="KW-0378">Hydrolase</keyword>
<dbReference type="InterPro" id="IPR003337">
    <property type="entry name" value="Trehalose_PPase"/>
</dbReference>
<dbReference type="HOGENOM" id="CLU_037265_2_0_5"/>
<comment type="cofactor">
    <cofactor evidence="4">
        <name>Mg(2+)</name>
        <dbReference type="ChEBI" id="CHEBI:18420"/>
    </cofactor>
</comment>
<reference evidence="5 6" key="1">
    <citation type="submission" date="2012-03" db="EMBL/GenBank/DDBJ databases">
        <title>The Genome Sequence of Bartonella tamiae Th239.</title>
        <authorList>
            <consortium name="The Broad Institute Genome Sequencing Platform"/>
            <consortium name="The Broad Institute Genome Sequencing Center for Infectious Disease"/>
            <person name="Feldgarden M."/>
            <person name="Kirby J."/>
            <person name="Kosoy M."/>
            <person name="Birtles R."/>
            <person name="Probert W.S."/>
            <person name="Chiaraviglio L."/>
            <person name="Young S.K."/>
            <person name="Zeng Q."/>
            <person name="Gargeya S."/>
            <person name="Fitzgerald M."/>
            <person name="Haas B."/>
            <person name="Abouelleil A."/>
            <person name="Alvarado L."/>
            <person name="Arachchi H.M."/>
            <person name="Berlin A."/>
            <person name="Chapman S.B."/>
            <person name="Gearin G."/>
            <person name="Goldberg J."/>
            <person name="Griggs A."/>
            <person name="Gujja S."/>
            <person name="Hansen M."/>
            <person name="Heiman D."/>
            <person name="Howarth C."/>
            <person name="Larimer J."/>
            <person name="Lui A."/>
            <person name="MacDonald P.J.P."/>
            <person name="McCowen C."/>
            <person name="Montmayeur A."/>
            <person name="Murphy C."/>
            <person name="Neiman D."/>
            <person name="Pearson M."/>
            <person name="Priest M."/>
            <person name="Roberts A."/>
            <person name="Saif S."/>
            <person name="Shea T."/>
            <person name="Sisk P."/>
            <person name="Stolte C."/>
            <person name="Sykes S."/>
            <person name="Wortman J."/>
            <person name="Nusbaum C."/>
            <person name="Birren B."/>
        </authorList>
    </citation>
    <scope>NUCLEOTIDE SEQUENCE [LARGE SCALE GENOMIC DNA]</scope>
    <source>
        <strain evidence="5 6">Th239</strain>
    </source>
</reference>
<dbReference type="UniPathway" id="UPA00299"/>
<dbReference type="InterPro" id="IPR044651">
    <property type="entry name" value="OTSB-like"/>
</dbReference>
<dbReference type="AlphaFoldDB" id="J0QYQ6"/>
<dbReference type="Gene3D" id="3.30.70.1020">
    <property type="entry name" value="Trehalose-6-phosphate phosphatase related protein, domain 2"/>
    <property type="match status" value="1"/>
</dbReference>
<evidence type="ECO:0000313" key="5">
    <source>
        <dbReference type="EMBL" id="EJF91246.1"/>
    </source>
</evidence>
<evidence type="ECO:0000313" key="6">
    <source>
        <dbReference type="Proteomes" id="UP000008952"/>
    </source>
</evidence>
<sequence>MINKQPYTHNQKIPIQSFESITLTNAALFFDLDGTLIDIAPTPDGVIIPSGLALLLIKLSQKVKGALAINTGRSIRNVDALLGIKLPISGLHGGQIRYNKDCMYKLKTSSRLLDAKKFLFDTISNVTGLVIEDKDEALALHYRLVPNLRSKAEDLMKKAHHIAGNNYELQKGQMVYELKPAGVSKATALHNFMQYSVFRYRRPICFGDDLTDEDMFGAAKHYGGFGVKVGNTAHPTLAIYRQTSPGELYQWLESKV</sequence>
<keyword evidence="4" id="KW-0460">Magnesium</keyword>
<dbReference type="InterPro" id="IPR023214">
    <property type="entry name" value="HAD_sf"/>
</dbReference>
<gene>
    <name evidence="5" type="ORF">ME5_00578</name>
</gene>
<dbReference type="InterPro" id="IPR036412">
    <property type="entry name" value="HAD-like_sf"/>
</dbReference>
<organism evidence="5 6">
    <name type="scientific">Bartonella tamiae Th239</name>
    <dbReference type="NCBI Taxonomy" id="1094558"/>
    <lineage>
        <taxon>Bacteria</taxon>
        <taxon>Pseudomonadati</taxon>
        <taxon>Pseudomonadota</taxon>
        <taxon>Alphaproteobacteria</taxon>
        <taxon>Hyphomicrobiales</taxon>
        <taxon>Bartonellaceae</taxon>
        <taxon>Bartonella</taxon>
    </lineage>
</organism>
<comment type="similarity">
    <text evidence="2 4">Belongs to the trehalose phosphatase family.</text>
</comment>
<dbReference type="PATRIC" id="fig|1094558.3.peg.641"/>
<dbReference type="NCBIfam" id="TIGR00685">
    <property type="entry name" value="T6PP"/>
    <property type="match status" value="1"/>
</dbReference>
<evidence type="ECO:0000256" key="4">
    <source>
        <dbReference type="RuleBase" id="RU361117"/>
    </source>
</evidence>
<accession>J0QYQ6</accession>
<comment type="caution">
    <text evidence="5">The sequence shown here is derived from an EMBL/GenBank/DDBJ whole genome shotgun (WGS) entry which is preliminary data.</text>
</comment>
<comment type="function">
    <text evidence="4">Removes the phosphate from trehalose 6-phosphate to produce free trehalose.</text>
</comment>
<dbReference type="Gene3D" id="3.40.50.1000">
    <property type="entry name" value="HAD superfamily/HAD-like"/>
    <property type="match status" value="1"/>
</dbReference>